<dbReference type="InterPro" id="IPR045051">
    <property type="entry name" value="SBT"/>
</dbReference>
<dbReference type="InterPro" id="IPR007658">
    <property type="entry name" value="DUF594"/>
</dbReference>
<dbReference type="Gene3D" id="3.40.50.200">
    <property type="entry name" value="Peptidase S8/S53 domain"/>
    <property type="match status" value="1"/>
</dbReference>
<comment type="similarity">
    <text evidence="1 7">Belongs to the peptidase S8 family.</text>
</comment>
<organism evidence="14">
    <name type="scientific">Oryza glumipatula</name>
    <dbReference type="NCBI Taxonomy" id="40148"/>
    <lineage>
        <taxon>Eukaryota</taxon>
        <taxon>Viridiplantae</taxon>
        <taxon>Streptophyta</taxon>
        <taxon>Embryophyta</taxon>
        <taxon>Tracheophyta</taxon>
        <taxon>Spermatophyta</taxon>
        <taxon>Magnoliopsida</taxon>
        <taxon>Liliopsida</taxon>
        <taxon>Poales</taxon>
        <taxon>Poaceae</taxon>
        <taxon>BOP clade</taxon>
        <taxon>Oryzoideae</taxon>
        <taxon>Oryzeae</taxon>
        <taxon>Oryzinae</taxon>
        <taxon>Oryza</taxon>
    </lineage>
</organism>
<evidence type="ECO:0000313" key="15">
    <source>
        <dbReference type="Proteomes" id="UP000026961"/>
    </source>
</evidence>
<feature type="transmembrane region" description="Helical" evidence="8">
    <location>
        <begin position="1044"/>
        <end position="1064"/>
    </location>
</feature>
<evidence type="ECO:0000259" key="12">
    <source>
        <dbReference type="Pfam" id="PF13968"/>
    </source>
</evidence>
<reference evidence="14" key="2">
    <citation type="submission" date="2018-05" db="EMBL/GenBank/DDBJ databases">
        <title>OgluRS3 (Oryza glumaepatula Reference Sequence Version 3).</title>
        <authorList>
            <person name="Zhang J."/>
            <person name="Kudrna D."/>
            <person name="Lee S."/>
            <person name="Talag J."/>
            <person name="Welchert J."/>
            <person name="Wing R.A."/>
        </authorList>
    </citation>
    <scope>NUCLEOTIDE SEQUENCE [LARGE SCALE GENOMIC DNA]</scope>
</reference>
<feature type="domain" description="Subtilisin-like protease fibronectin type-III" evidence="13">
    <location>
        <begin position="649"/>
        <end position="745"/>
    </location>
</feature>
<evidence type="ECO:0000256" key="4">
    <source>
        <dbReference type="ARBA" id="ARBA00022801"/>
    </source>
</evidence>
<dbReference type="CDD" id="cd02120">
    <property type="entry name" value="PA_subtilisin_like"/>
    <property type="match status" value="1"/>
</dbReference>
<dbReference type="SUPFAM" id="SSF52743">
    <property type="entry name" value="Subtilisin-like"/>
    <property type="match status" value="1"/>
</dbReference>
<evidence type="ECO:0008006" key="16">
    <source>
        <dbReference type="Google" id="ProtNLM"/>
    </source>
</evidence>
<dbReference type="InterPro" id="IPR036852">
    <property type="entry name" value="Peptidase_S8/S53_dom_sf"/>
</dbReference>
<keyword evidence="15" id="KW-1185">Reference proteome</keyword>
<dbReference type="EnsemblPlants" id="OGLUM11G08530.3">
    <property type="protein sequence ID" value="OGLUM11G08530.3"/>
    <property type="gene ID" value="OGLUM11G08530"/>
</dbReference>
<keyword evidence="8" id="KW-0472">Membrane</keyword>
<keyword evidence="4 7" id="KW-0378">Hydrolase</keyword>
<dbReference type="Pfam" id="PF04578">
    <property type="entry name" value="DUF594"/>
    <property type="match status" value="1"/>
</dbReference>
<feature type="domain" description="DUF4220" evidence="12">
    <location>
        <begin position="828"/>
        <end position="1146"/>
    </location>
</feature>
<dbReference type="PROSITE" id="PS00137">
    <property type="entry name" value="SUBTILASE_HIS"/>
    <property type="match status" value="1"/>
</dbReference>
<dbReference type="Pfam" id="PF00082">
    <property type="entry name" value="Peptidase_S8"/>
    <property type="match status" value="1"/>
</dbReference>
<dbReference type="PANTHER" id="PTHR10795">
    <property type="entry name" value="PROPROTEIN CONVERTASE SUBTILISIN/KEXIN"/>
    <property type="match status" value="1"/>
</dbReference>
<evidence type="ECO:0000256" key="3">
    <source>
        <dbReference type="ARBA" id="ARBA00022729"/>
    </source>
</evidence>
<sequence>MGFFGFGSAPTACALIFAVILALHGPCFALPEAPGEAKELYIVYLGERQHEDADLVTASHHTMLATVLGSEELASESIVYSYKHGFSGFSAMLTESQARNIRGLPGVANVWMNQMHNVVTTRSWDFMGLPYNQTNGLLAHAKMGDGIIIGVIDSGIWPESPSFDDTGYAPPAAKWKGICQSGMSFTAKSCNRKIIGARWYADDFNKSQLEAAGEFLSPRDFDGHGTHVASTAAGSVVRNVSFYGLASGVAQGGAPKAHIAVYKACWSIGCSEATIFKAIDDAIHDGVDILSLSILSPTGHAPAFHAVVKGIPVIYAAGNDGPYTQTVNSVAPWLLTVAASTMDRLFPTVVTLGDGQTLVGQSLFVAARKANQFHKLKLYYNDMCNLTIANSTDVKGNIILCSNLNAIFTTTQLVELATALVKSGGKGFIFTQRSSDRLATWQFQALTIPIVSVDLEVAFRIHQYFSTTQSPLVKVSPSQTTTGRGIPAPKMAAFSSRGPSFIYPTVLKPDIAAPGVNILAAVPPVGKYKKLGLPYFFNSGTSMACPHVSGIVALLKSLHPDWSPAALKSAIMTTAHITDNNGLPLVADATPNKIADPFDYGAGFVNPTKASDPGLIYDIDPSDYQMLFNCMIGSNTNRSCTAIESSLFDLNLPSIAIPNLKTSQTISRTVTNVGQPDAMYKAFLQPPAGVDMLVKPKMLVFDKNTRSQCFKVTFKARQKFQGDYTFGSLAWHDGSSHWVRIPIAIRVVIEDFYSTKVVQFNILRKLFLPQSYRIKSKELMGAPCGGADSADQVSSSPAAASEVGAPLLIGSLFFSLLSINMLLRLIIWLAYVGADMVAVYALGLISQNVQSANISSVGFSRSSNQLAFFWVPFLLIHLGGQDTMTAFSIEDNNLWLRHLLNLCIQVFLALYAFWKSTGRHNLQLLAPAILMFHAGIIRYGERTWALKCGSRNGLRETSWQLPKLNVEVDKGSYIDTICYVLQSILCVHDLFSGRTISQMKERQVFRFQGDRPLEQVPKLLEIELAMMSDDLYTKAMVLQTRSGIILRFISHVFMIAAFVLFLIASNKQQYKRVDIAITYVLFIGGFVLDVCSFFLVAMSPWTWAFFRAQNCNRLAHISWLILCSCIGWPEKKPLWSSSMGQYNFLSSSIGFDESRSSSKMFTILRKMLNAVNKKLWFRKIWHIKHVKVDKDIMDIMVTWVGRLAREEFTRITQQQSWANLRPIINCTLNIPANSFGDNIVLLHIYTDLHLRKQPDNEAIGAESETASSSTADIMDICRKISNYIVYLLVAQPSMLPLSGAADDTTAAFHEKISKKGSSKQDVLETCYQLVEDQLEFGYEECLKEQEQPGPWRETLMEIRDMWLRLLIYIAGKCQVELHAQQLGRGGELLTFVWLLMAHHDIGDVAHQVDLITSSETMSGQFCAFHFPKEPEQ</sequence>
<feature type="transmembrane region" description="Helical" evidence="8">
    <location>
        <begin position="894"/>
        <end position="914"/>
    </location>
</feature>
<dbReference type="InterPro" id="IPR037045">
    <property type="entry name" value="S8pro/Inhibitor_I9_sf"/>
</dbReference>
<dbReference type="PROSITE" id="PS51892">
    <property type="entry name" value="SUBTILASE"/>
    <property type="match status" value="1"/>
</dbReference>
<dbReference type="PROSITE" id="PS00138">
    <property type="entry name" value="SUBTILASE_SER"/>
    <property type="match status" value="1"/>
</dbReference>
<keyword evidence="5 7" id="KW-0720">Serine protease</keyword>
<dbReference type="InterPro" id="IPR015500">
    <property type="entry name" value="Peptidase_S8_subtilisin-rel"/>
</dbReference>
<feature type="signal peptide" evidence="9">
    <location>
        <begin position="1"/>
        <end position="29"/>
    </location>
</feature>
<dbReference type="InterPro" id="IPR034197">
    <property type="entry name" value="Peptidases_S8_3"/>
</dbReference>
<dbReference type="Pfam" id="PF17766">
    <property type="entry name" value="fn3_6"/>
    <property type="match status" value="1"/>
</dbReference>
<dbReference type="CDD" id="cd04852">
    <property type="entry name" value="Peptidases_S8_3"/>
    <property type="match status" value="1"/>
</dbReference>
<evidence type="ECO:0000256" key="5">
    <source>
        <dbReference type="ARBA" id="ARBA00022825"/>
    </source>
</evidence>
<dbReference type="Pfam" id="PF05922">
    <property type="entry name" value="Inhibitor_I9"/>
    <property type="match status" value="1"/>
</dbReference>
<evidence type="ECO:0000256" key="8">
    <source>
        <dbReference type="SAM" id="Phobius"/>
    </source>
</evidence>
<dbReference type="STRING" id="40148.A0A0E0BHH0"/>
<evidence type="ECO:0000259" key="11">
    <source>
        <dbReference type="Pfam" id="PF05922"/>
    </source>
</evidence>
<feature type="active site" description="Charge relay system" evidence="6 7">
    <location>
        <position position="153"/>
    </location>
</feature>
<dbReference type="FunFam" id="3.40.50.200:FF:000006">
    <property type="entry name" value="Subtilisin-like protease SBT1.5"/>
    <property type="match status" value="1"/>
</dbReference>
<feature type="transmembrane region" description="Helical" evidence="8">
    <location>
        <begin position="1076"/>
        <end position="1097"/>
    </location>
</feature>
<protein>
    <recommendedName>
        <fullName evidence="16">Peptidase S8/S53 domain-containing protein</fullName>
    </recommendedName>
</protein>
<feature type="active site" description="Charge relay system" evidence="6 7">
    <location>
        <position position="542"/>
    </location>
</feature>
<dbReference type="InterPro" id="IPR025315">
    <property type="entry name" value="DUF4220"/>
</dbReference>
<accession>A0A0E0BHH0</accession>
<dbReference type="FunFam" id="3.30.70.80:FF:000002">
    <property type="entry name" value="Subtilisin-like protease SBT5.3"/>
    <property type="match status" value="1"/>
</dbReference>
<name>A0A0E0BHH0_9ORYZ</name>
<keyword evidence="3 9" id="KW-0732">Signal</keyword>
<keyword evidence="2 7" id="KW-0645">Protease</keyword>
<feature type="chain" id="PRO_5002354575" description="Peptidase S8/S53 domain-containing protein" evidence="9">
    <location>
        <begin position="30"/>
        <end position="1432"/>
    </location>
</feature>
<dbReference type="InterPro" id="IPR023828">
    <property type="entry name" value="Peptidase_S8_Ser-AS"/>
</dbReference>
<evidence type="ECO:0000256" key="7">
    <source>
        <dbReference type="PROSITE-ProRule" id="PRU01240"/>
    </source>
</evidence>
<dbReference type="Gramene" id="OGLUM11G08530.3">
    <property type="protein sequence ID" value="OGLUM11G08530.3"/>
    <property type="gene ID" value="OGLUM11G08530"/>
</dbReference>
<dbReference type="Gene3D" id="2.60.40.2310">
    <property type="match status" value="1"/>
</dbReference>
<dbReference type="Pfam" id="PF13968">
    <property type="entry name" value="DUF4220"/>
    <property type="match status" value="1"/>
</dbReference>
<dbReference type="InterPro" id="IPR041469">
    <property type="entry name" value="Subtilisin-like_FN3"/>
</dbReference>
<dbReference type="Gene3D" id="3.30.70.80">
    <property type="entry name" value="Peptidase S8 propeptide/proteinase inhibitor I9"/>
    <property type="match status" value="1"/>
</dbReference>
<evidence type="ECO:0000313" key="14">
    <source>
        <dbReference type="EnsemblPlants" id="OGLUM11G08530.3"/>
    </source>
</evidence>
<dbReference type="MEROPS" id="S08.A22"/>
<dbReference type="InterPro" id="IPR000209">
    <property type="entry name" value="Peptidase_S8/S53_dom"/>
</dbReference>
<feature type="active site" description="Charge relay system" evidence="6 7">
    <location>
        <position position="224"/>
    </location>
</feature>
<evidence type="ECO:0000259" key="10">
    <source>
        <dbReference type="Pfam" id="PF00082"/>
    </source>
</evidence>
<dbReference type="FunFam" id="2.60.40.2310:FF:000001">
    <property type="entry name" value="Subtilisin-like protease SBT1.5"/>
    <property type="match status" value="1"/>
</dbReference>
<dbReference type="InterPro" id="IPR022398">
    <property type="entry name" value="Peptidase_S8_His-AS"/>
</dbReference>
<evidence type="ECO:0000259" key="13">
    <source>
        <dbReference type="Pfam" id="PF17766"/>
    </source>
</evidence>
<evidence type="ECO:0000256" key="6">
    <source>
        <dbReference type="PIRSR" id="PIRSR615500-1"/>
    </source>
</evidence>
<keyword evidence="8" id="KW-1133">Transmembrane helix</keyword>
<dbReference type="GO" id="GO:0004252">
    <property type="term" value="F:serine-type endopeptidase activity"/>
    <property type="evidence" value="ECO:0007669"/>
    <property type="project" value="UniProtKB-UniRule"/>
</dbReference>
<feature type="transmembrane region" description="Helical" evidence="8">
    <location>
        <begin position="828"/>
        <end position="847"/>
    </location>
</feature>
<dbReference type="Gene3D" id="3.50.30.30">
    <property type="match status" value="1"/>
</dbReference>
<dbReference type="GO" id="GO:0006508">
    <property type="term" value="P:proteolysis"/>
    <property type="evidence" value="ECO:0007669"/>
    <property type="project" value="UniProtKB-KW"/>
</dbReference>
<feature type="domain" description="Inhibitor I9" evidence="11">
    <location>
        <begin position="41"/>
        <end position="115"/>
    </location>
</feature>
<dbReference type="HOGENOM" id="CLU_004867_0_0_1"/>
<dbReference type="eggNOG" id="ENOG502R8FD">
    <property type="taxonomic scope" value="Eukaryota"/>
</dbReference>
<dbReference type="InterPro" id="IPR010259">
    <property type="entry name" value="S8pro/Inhibitor_I9"/>
</dbReference>
<reference evidence="14" key="1">
    <citation type="submission" date="2015-04" db="UniProtKB">
        <authorList>
            <consortium name="EnsemblPlants"/>
        </authorList>
    </citation>
    <scope>IDENTIFICATION</scope>
</reference>
<evidence type="ECO:0000256" key="2">
    <source>
        <dbReference type="ARBA" id="ARBA00022670"/>
    </source>
</evidence>
<keyword evidence="8" id="KW-0812">Transmembrane</keyword>
<feature type="transmembrane region" description="Helical" evidence="8">
    <location>
        <begin position="867"/>
        <end position="887"/>
    </location>
</feature>
<dbReference type="PRINTS" id="PR00723">
    <property type="entry name" value="SUBTILISIN"/>
</dbReference>
<proteinExistence type="inferred from homology"/>
<dbReference type="Proteomes" id="UP000026961">
    <property type="component" value="Chromosome 11"/>
</dbReference>
<feature type="domain" description="Peptidase S8/S53" evidence="10">
    <location>
        <begin position="144"/>
        <end position="584"/>
    </location>
</feature>
<evidence type="ECO:0000256" key="1">
    <source>
        <dbReference type="ARBA" id="ARBA00011073"/>
    </source>
</evidence>
<evidence type="ECO:0000256" key="9">
    <source>
        <dbReference type="SAM" id="SignalP"/>
    </source>
</evidence>